<evidence type="ECO:0000313" key="4">
    <source>
        <dbReference type="Proteomes" id="UP000242287"/>
    </source>
</evidence>
<name>A0A2A9N8D6_9AGAR</name>
<organism evidence="3 4">
    <name type="scientific">Amanita thiersii Skay4041</name>
    <dbReference type="NCBI Taxonomy" id="703135"/>
    <lineage>
        <taxon>Eukaryota</taxon>
        <taxon>Fungi</taxon>
        <taxon>Dikarya</taxon>
        <taxon>Basidiomycota</taxon>
        <taxon>Agaricomycotina</taxon>
        <taxon>Agaricomycetes</taxon>
        <taxon>Agaricomycetidae</taxon>
        <taxon>Agaricales</taxon>
        <taxon>Pluteineae</taxon>
        <taxon>Amanitaceae</taxon>
        <taxon>Amanita</taxon>
    </lineage>
</organism>
<proteinExistence type="predicted"/>
<dbReference type="EMBL" id="KZ302249">
    <property type="protein sequence ID" value="PFH46028.1"/>
    <property type="molecule type" value="Genomic_DNA"/>
</dbReference>
<feature type="region of interest" description="Disordered" evidence="1">
    <location>
        <begin position="1"/>
        <end position="73"/>
    </location>
</feature>
<dbReference type="InterPro" id="IPR007110">
    <property type="entry name" value="Ig-like_dom"/>
</dbReference>
<dbReference type="AlphaFoldDB" id="A0A2A9N8D6"/>
<feature type="compositionally biased region" description="Polar residues" evidence="1">
    <location>
        <begin position="276"/>
        <end position="287"/>
    </location>
</feature>
<feature type="domain" description="Ig-like" evidence="2">
    <location>
        <begin position="279"/>
        <end position="373"/>
    </location>
</feature>
<reference evidence="3 4" key="1">
    <citation type="submission" date="2014-02" db="EMBL/GenBank/DDBJ databases">
        <title>Transposable element dynamics among asymbiotic and ectomycorrhizal Amanita fungi.</title>
        <authorList>
            <consortium name="DOE Joint Genome Institute"/>
            <person name="Hess J."/>
            <person name="Skrede I."/>
            <person name="Wolfe B."/>
            <person name="LaButti K."/>
            <person name="Ohm R.A."/>
            <person name="Grigoriev I.V."/>
            <person name="Pringle A."/>
        </authorList>
    </citation>
    <scope>NUCLEOTIDE SEQUENCE [LARGE SCALE GENOMIC DNA]</scope>
    <source>
        <strain evidence="3 4">SKay4041</strain>
    </source>
</reference>
<keyword evidence="4" id="KW-1185">Reference proteome</keyword>
<evidence type="ECO:0000256" key="1">
    <source>
        <dbReference type="SAM" id="MobiDB-lite"/>
    </source>
</evidence>
<evidence type="ECO:0000313" key="3">
    <source>
        <dbReference type="EMBL" id="PFH46028.1"/>
    </source>
</evidence>
<dbReference type="PROSITE" id="PS50835">
    <property type="entry name" value="IG_LIKE"/>
    <property type="match status" value="1"/>
</dbReference>
<feature type="compositionally biased region" description="Polar residues" evidence="1">
    <location>
        <begin position="1"/>
        <end position="33"/>
    </location>
</feature>
<dbReference type="Proteomes" id="UP000242287">
    <property type="component" value="Unassembled WGS sequence"/>
</dbReference>
<protein>
    <recommendedName>
        <fullName evidence="2">Ig-like domain-containing protein</fullName>
    </recommendedName>
</protein>
<feature type="compositionally biased region" description="Basic and acidic residues" evidence="1">
    <location>
        <begin position="262"/>
        <end position="275"/>
    </location>
</feature>
<sequence length="460" mass="49803">MLKQLNKTTTTFKQSLNSSTAKKPLAATSSNKENVGKRPLSQVAAIRRAQLKKPLAPSSKAGTGIGSVNKPVKAKGSNVKRQALAELPIASIKRLKAPVKASGASTAVVGPRDEDWAAGLDEASVSTPLKKRSIVNRPLAPSPKFDISLPEIPIVSCSEVGSKPPLPCPNFPLLDSTVPAVSSANREVVAQADTSCDSTVAIERDLNKFSNLKDISLKSLEAVKIDYSLEFPTGDAARVPPFRVVHYVSIQRRLQRAAQAEEAEKRKESESKKSSNSEPPCQVETDTISCSESESLDRLLQDNCIIDLPIHVLSPTFNWPVMEPEQYIPRTGTPQKSSLAIPTVIVTSPKDGGSISCVPTEAEINFDVQDLVSKVYKNYPLNAPLHNWNMRFNLSAMFSTDEVVESGETESTDSLDTGASGEVPAGDVSMEVLFDANDLKNRLITDFPETPRLSRVYKAH</sequence>
<feature type="region of interest" description="Disordered" evidence="1">
    <location>
        <begin position="259"/>
        <end position="287"/>
    </location>
</feature>
<feature type="region of interest" description="Disordered" evidence="1">
    <location>
        <begin position="403"/>
        <end position="422"/>
    </location>
</feature>
<dbReference type="OrthoDB" id="3050811at2759"/>
<evidence type="ECO:0000259" key="2">
    <source>
        <dbReference type="PROSITE" id="PS50835"/>
    </source>
</evidence>
<feature type="compositionally biased region" description="Acidic residues" evidence="1">
    <location>
        <begin position="403"/>
        <end position="413"/>
    </location>
</feature>
<gene>
    <name evidence="3" type="ORF">AMATHDRAFT_8339</name>
</gene>
<accession>A0A2A9N8D6</accession>